<protein>
    <submittedName>
        <fullName evidence="1">Uncharacterized protein</fullName>
    </submittedName>
</protein>
<evidence type="ECO:0000313" key="1">
    <source>
        <dbReference type="EMBL" id="CAL2105631.1"/>
    </source>
</evidence>
<dbReference type="Pfam" id="PF03583">
    <property type="entry name" value="LIP"/>
    <property type="match status" value="1"/>
</dbReference>
<dbReference type="PIRSF" id="PIRSF029171">
    <property type="entry name" value="Esterase_LipA"/>
    <property type="match status" value="1"/>
</dbReference>
<dbReference type="InterPro" id="IPR029058">
    <property type="entry name" value="AB_hydrolase_fold"/>
</dbReference>
<accession>A0ABP1F797</accession>
<dbReference type="PROSITE" id="PS51257">
    <property type="entry name" value="PROKAR_LIPOPROTEIN"/>
    <property type="match status" value="1"/>
</dbReference>
<dbReference type="Gene3D" id="3.40.50.1820">
    <property type="entry name" value="alpha/beta hydrolase"/>
    <property type="match status" value="1"/>
</dbReference>
<dbReference type="Gene3D" id="1.10.260.160">
    <property type="match status" value="1"/>
</dbReference>
<dbReference type="Proteomes" id="UP001497602">
    <property type="component" value="Unassembled WGS sequence"/>
</dbReference>
<dbReference type="InterPro" id="IPR005152">
    <property type="entry name" value="Lipase_secreted"/>
</dbReference>
<gene>
    <name evidence="1" type="ORF">T190115A13A_170054</name>
</gene>
<sequence>MKKLNFLSIPLTLFIFICTSFVACKNYDLKQNSITPDNNSGYLIEASFLGEYSLAEIQASFTKNVDYSSDIANKLKYGVKVYKIIYSTNYVRSGFKIKASGAVLIPNTSETMDMLSYQHETLEVSNYPPSNFLNSAPLYVSPTVFASIGYISVLPDYIGYGSSEIFEHPYEHGESLATASRDMIRATREFIALKDDSNLSDKLFLTGYSEGASATMALHRLLQNKHSDEFTVTATSCGAGAYDKKAFMEYTMDTNKELKYLNFYLWVIDCYNDIYNINLNYNDIYKKPYADVIKNEGVFTDLNSTNPQKVFNKDFVNDIKNGTATKMIAAMKDNSYYDFMPEAPVLLVHGKVDNFVPFYNAQKAYDQMTSKGANIKLIGIEDGDHSNITPQYNNATIGFFEQFKSKNLKK</sequence>
<dbReference type="SUPFAM" id="SSF53474">
    <property type="entry name" value="alpha/beta-Hydrolases"/>
    <property type="match status" value="1"/>
</dbReference>
<organism evidence="1 2">
    <name type="scientific">Tenacibaculum vairaonense</name>
    <dbReference type="NCBI Taxonomy" id="3137860"/>
    <lineage>
        <taxon>Bacteria</taxon>
        <taxon>Pseudomonadati</taxon>
        <taxon>Bacteroidota</taxon>
        <taxon>Flavobacteriia</taxon>
        <taxon>Flavobacteriales</taxon>
        <taxon>Flavobacteriaceae</taxon>
        <taxon>Tenacibaculum</taxon>
    </lineage>
</organism>
<reference evidence="1 2" key="1">
    <citation type="submission" date="2024-05" db="EMBL/GenBank/DDBJ databases">
        <authorList>
            <person name="Duchaud E."/>
        </authorList>
    </citation>
    <scope>NUCLEOTIDE SEQUENCE [LARGE SCALE GENOMIC DNA]</scope>
    <source>
        <strain evidence="1">Ena-SAMPLE-TAB-13-05-2024-13:56:06:370-140305</strain>
    </source>
</reference>
<dbReference type="EMBL" id="CAXJRC010000008">
    <property type="protein sequence ID" value="CAL2105631.1"/>
    <property type="molecule type" value="Genomic_DNA"/>
</dbReference>
<evidence type="ECO:0000313" key="2">
    <source>
        <dbReference type="Proteomes" id="UP001497602"/>
    </source>
</evidence>
<proteinExistence type="predicted"/>
<comment type="caution">
    <text evidence="1">The sequence shown here is derived from an EMBL/GenBank/DDBJ whole genome shotgun (WGS) entry which is preliminary data.</text>
</comment>
<dbReference type="PANTHER" id="PTHR34853">
    <property type="match status" value="1"/>
</dbReference>
<name>A0ABP1F797_9FLAO</name>
<keyword evidence="2" id="KW-1185">Reference proteome</keyword>
<dbReference type="RefSeq" id="WP_348737429.1">
    <property type="nucleotide sequence ID" value="NZ_CAXJRC010000008.1"/>
</dbReference>
<dbReference type="PANTHER" id="PTHR34853:SF1">
    <property type="entry name" value="LIPASE 5"/>
    <property type="match status" value="1"/>
</dbReference>